<dbReference type="RefSeq" id="WP_255924231.1">
    <property type="nucleotide sequence ID" value="NZ_JANFNG010000052.1"/>
</dbReference>
<comment type="caution">
    <text evidence="2">The sequence shown here is derived from an EMBL/GenBank/DDBJ whole genome shotgun (WGS) entry which is preliminary data.</text>
</comment>
<protein>
    <recommendedName>
        <fullName evidence="4">DUF916 domain-containing protein</fullName>
    </recommendedName>
</protein>
<organism evidence="2 3">
    <name type="scientific">Streptomyces humicola</name>
    <dbReference type="NCBI Taxonomy" id="2953240"/>
    <lineage>
        <taxon>Bacteria</taxon>
        <taxon>Bacillati</taxon>
        <taxon>Actinomycetota</taxon>
        <taxon>Actinomycetes</taxon>
        <taxon>Kitasatosporales</taxon>
        <taxon>Streptomycetaceae</taxon>
        <taxon>Streptomyces</taxon>
    </lineage>
</organism>
<gene>
    <name evidence="2" type="ORF">NGB36_32245</name>
</gene>
<keyword evidence="1" id="KW-0812">Transmembrane</keyword>
<dbReference type="PROSITE" id="PS51257">
    <property type="entry name" value="PROKAR_LIPOPROTEIN"/>
    <property type="match status" value="1"/>
</dbReference>
<accession>A0ABT1Q5C7</accession>
<name>A0ABT1Q5C7_9ACTN</name>
<keyword evidence="1" id="KW-1133">Transmembrane helix</keyword>
<feature type="transmembrane region" description="Helical" evidence="1">
    <location>
        <begin position="257"/>
        <end position="278"/>
    </location>
</feature>
<reference evidence="2" key="1">
    <citation type="submission" date="2022-06" db="EMBL/GenBank/DDBJ databases">
        <title>Draft genome sequence of Streptomyces sp. RB6PN25 isolated from peat swamp forest in Thailand.</title>
        <authorList>
            <person name="Duangmal K."/>
            <person name="Klaysubun C."/>
        </authorList>
    </citation>
    <scope>NUCLEOTIDE SEQUENCE</scope>
    <source>
        <strain evidence="2">RB6PN25</strain>
    </source>
</reference>
<proteinExistence type="predicted"/>
<dbReference type="Proteomes" id="UP001057702">
    <property type="component" value="Unassembled WGS sequence"/>
</dbReference>
<keyword evidence="3" id="KW-1185">Reference proteome</keyword>
<evidence type="ECO:0000256" key="1">
    <source>
        <dbReference type="SAM" id="Phobius"/>
    </source>
</evidence>
<evidence type="ECO:0000313" key="2">
    <source>
        <dbReference type="EMBL" id="MCQ4085112.1"/>
    </source>
</evidence>
<dbReference type="EMBL" id="JANFNG010000052">
    <property type="protein sequence ID" value="MCQ4085112.1"/>
    <property type="molecule type" value="Genomic_DNA"/>
</dbReference>
<sequence length="304" mass="31341">MSSLRTLRVAAAVATLLACLAVGGWTAFPAAGRPYFYFEGGPGGVLQDTVSLANSSSRAQQFTLFGADAVEAPDGSFHPRTAAESTDAGTWIRFASSAPTIPARTRADIPFTITVPAGTAIGSHPAAIVVKDGGGRQQEIPVHLRVTGPTLSEIAVEDVAVVGNGRAAGIRYTLVNRGDTALSPSLAVQADGLFGPVLHRAARPLGIELLPGRQAVLTEPWPDPPALDRVRVRLLVTADGQAQASATTSYEALPLDAAAAAAAAASCGVLGAAVLLALRRRRRPELLDDDQQDDSTRQLAGAAT</sequence>
<keyword evidence="1" id="KW-0472">Membrane</keyword>
<evidence type="ECO:0000313" key="3">
    <source>
        <dbReference type="Proteomes" id="UP001057702"/>
    </source>
</evidence>
<evidence type="ECO:0008006" key="4">
    <source>
        <dbReference type="Google" id="ProtNLM"/>
    </source>
</evidence>